<dbReference type="InterPro" id="IPR036890">
    <property type="entry name" value="HATPase_C_sf"/>
</dbReference>
<dbReference type="SUPFAM" id="SSF55874">
    <property type="entry name" value="ATPase domain of HSP90 chaperone/DNA topoisomerase II/histidine kinase"/>
    <property type="match status" value="1"/>
</dbReference>
<name>A0ABN6ET54_9BACT</name>
<dbReference type="CDD" id="cd16922">
    <property type="entry name" value="HATPase_EvgS-ArcB-TorS-like"/>
    <property type="match status" value="1"/>
</dbReference>
<gene>
    <name evidence="13" type="ORF">PSDVSF_13050</name>
</gene>
<dbReference type="PROSITE" id="PS50110">
    <property type="entry name" value="RESPONSE_REGULATORY"/>
    <property type="match status" value="1"/>
</dbReference>
<dbReference type="PANTHER" id="PTHR43711">
    <property type="entry name" value="TWO-COMPONENT HISTIDINE KINASE"/>
    <property type="match status" value="1"/>
</dbReference>
<feature type="modified residue" description="4-aspartylphosphate" evidence="7">
    <location>
        <position position="61"/>
    </location>
</feature>
<feature type="domain" description="Histidine kinase" evidence="9">
    <location>
        <begin position="314"/>
        <end position="550"/>
    </location>
</feature>
<dbReference type="InterPro" id="IPR000700">
    <property type="entry name" value="PAS-assoc_C"/>
</dbReference>
<keyword evidence="8" id="KW-0175">Coiled coil</keyword>
<dbReference type="Pfam" id="PF13426">
    <property type="entry name" value="PAS_9"/>
    <property type="match status" value="1"/>
</dbReference>
<dbReference type="SMART" id="SM00388">
    <property type="entry name" value="HisKA"/>
    <property type="match status" value="1"/>
</dbReference>
<keyword evidence="14" id="KW-1185">Reference proteome</keyword>
<dbReference type="EMBL" id="AP024485">
    <property type="protein sequence ID" value="BCS88063.1"/>
    <property type="molecule type" value="Genomic_DNA"/>
</dbReference>
<dbReference type="Pfam" id="PF00072">
    <property type="entry name" value="Response_reg"/>
    <property type="match status" value="1"/>
</dbReference>
<evidence type="ECO:0000259" key="12">
    <source>
        <dbReference type="PROSITE" id="PS50113"/>
    </source>
</evidence>
<evidence type="ECO:0000256" key="4">
    <source>
        <dbReference type="ARBA" id="ARBA00022679"/>
    </source>
</evidence>
<evidence type="ECO:0000256" key="3">
    <source>
        <dbReference type="ARBA" id="ARBA00022553"/>
    </source>
</evidence>
<dbReference type="PROSITE" id="PS50113">
    <property type="entry name" value="PAC"/>
    <property type="match status" value="1"/>
</dbReference>
<evidence type="ECO:0000256" key="5">
    <source>
        <dbReference type="ARBA" id="ARBA00022777"/>
    </source>
</evidence>
<keyword evidence="3 7" id="KW-0597">Phosphoprotein</keyword>
<comment type="catalytic activity">
    <reaction evidence="1">
        <text>ATP + protein L-histidine = ADP + protein N-phospho-L-histidine.</text>
        <dbReference type="EC" id="2.7.13.3"/>
    </reaction>
</comment>
<organism evidence="13 14">
    <name type="scientific">Pseudodesulfovibrio sediminis</name>
    <dbReference type="NCBI Taxonomy" id="2810563"/>
    <lineage>
        <taxon>Bacteria</taxon>
        <taxon>Pseudomonadati</taxon>
        <taxon>Thermodesulfobacteriota</taxon>
        <taxon>Desulfovibrionia</taxon>
        <taxon>Desulfovibrionales</taxon>
        <taxon>Desulfovibrionaceae</taxon>
    </lineage>
</organism>
<feature type="domain" description="PAS" evidence="11">
    <location>
        <begin position="144"/>
        <end position="213"/>
    </location>
</feature>
<evidence type="ECO:0000256" key="6">
    <source>
        <dbReference type="ARBA" id="ARBA00023012"/>
    </source>
</evidence>
<feature type="coiled-coil region" evidence="8">
    <location>
        <begin position="262"/>
        <end position="307"/>
    </location>
</feature>
<evidence type="ECO:0000259" key="9">
    <source>
        <dbReference type="PROSITE" id="PS50109"/>
    </source>
</evidence>
<dbReference type="Gene3D" id="3.30.565.10">
    <property type="entry name" value="Histidine kinase-like ATPase, C-terminal domain"/>
    <property type="match status" value="1"/>
</dbReference>
<accession>A0ABN6ET54</accession>
<dbReference type="InterPro" id="IPR001789">
    <property type="entry name" value="Sig_transdc_resp-reg_receiver"/>
</dbReference>
<dbReference type="SMART" id="SM00387">
    <property type="entry name" value="HATPase_c"/>
    <property type="match status" value="1"/>
</dbReference>
<evidence type="ECO:0000259" key="10">
    <source>
        <dbReference type="PROSITE" id="PS50110"/>
    </source>
</evidence>
<dbReference type="CDD" id="cd00130">
    <property type="entry name" value="PAS"/>
    <property type="match status" value="1"/>
</dbReference>
<dbReference type="CDD" id="cd00156">
    <property type="entry name" value="REC"/>
    <property type="match status" value="1"/>
</dbReference>
<keyword evidence="5" id="KW-0418">Kinase</keyword>
<evidence type="ECO:0000256" key="8">
    <source>
        <dbReference type="SAM" id="Coils"/>
    </source>
</evidence>
<dbReference type="InterPro" id="IPR050736">
    <property type="entry name" value="Sensor_HK_Regulatory"/>
</dbReference>
<dbReference type="SMART" id="SM00086">
    <property type="entry name" value="PAC"/>
    <property type="match status" value="1"/>
</dbReference>
<feature type="coiled-coil region" evidence="8">
    <location>
        <begin position="125"/>
        <end position="154"/>
    </location>
</feature>
<dbReference type="RefSeq" id="WP_229595386.1">
    <property type="nucleotide sequence ID" value="NZ_AP024485.1"/>
</dbReference>
<dbReference type="Gene3D" id="3.30.450.20">
    <property type="entry name" value="PAS domain"/>
    <property type="match status" value="1"/>
</dbReference>
<dbReference type="InterPro" id="IPR000014">
    <property type="entry name" value="PAS"/>
</dbReference>
<dbReference type="InterPro" id="IPR035965">
    <property type="entry name" value="PAS-like_dom_sf"/>
</dbReference>
<feature type="domain" description="PAC" evidence="12">
    <location>
        <begin position="219"/>
        <end position="271"/>
    </location>
</feature>
<keyword evidence="6" id="KW-0902">Two-component regulatory system</keyword>
<dbReference type="SUPFAM" id="SSF52172">
    <property type="entry name" value="CheY-like"/>
    <property type="match status" value="1"/>
</dbReference>
<dbReference type="InterPro" id="IPR003661">
    <property type="entry name" value="HisK_dim/P_dom"/>
</dbReference>
<evidence type="ECO:0000256" key="1">
    <source>
        <dbReference type="ARBA" id="ARBA00000085"/>
    </source>
</evidence>
<feature type="domain" description="Response regulatory" evidence="10">
    <location>
        <begin position="10"/>
        <end position="126"/>
    </location>
</feature>
<dbReference type="Pfam" id="PF00512">
    <property type="entry name" value="HisKA"/>
    <property type="match status" value="1"/>
</dbReference>
<reference evidence="13" key="1">
    <citation type="journal article" date="2022" name="Arch. Microbiol.">
        <title>Pseudodesulfovibrio sediminis sp. nov., a mesophilic and neutrophilic sulfate-reducing bacterium isolated from sediment of a brackish lake.</title>
        <authorList>
            <person name="Takahashi A."/>
            <person name="Kojima H."/>
            <person name="Watanabe M."/>
            <person name="Fukui M."/>
        </authorList>
    </citation>
    <scope>NUCLEOTIDE SEQUENCE</scope>
    <source>
        <strain evidence="13">SF6</strain>
    </source>
</reference>
<dbReference type="SUPFAM" id="SSF47384">
    <property type="entry name" value="Homodimeric domain of signal transducing histidine kinase"/>
    <property type="match status" value="1"/>
</dbReference>
<dbReference type="CDD" id="cd00082">
    <property type="entry name" value="HisKA"/>
    <property type="match status" value="1"/>
</dbReference>
<dbReference type="PROSITE" id="PS50109">
    <property type="entry name" value="HIS_KIN"/>
    <property type="match status" value="1"/>
</dbReference>
<evidence type="ECO:0000259" key="11">
    <source>
        <dbReference type="PROSITE" id="PS50112"/>
    </source>
</evidence>
<dbReference type="PANTHER" id="PTHR43711:SF30">
    <property type="entry name" value="HISTIDINE KINASE"/>
    <property type="match status" value="1"/>
</dbReference>
<dbReference type="InterPro" id="IPR036097">
    <property type="entry name" value="HisK_dim/P_sf"/>
</dbReference>
<dbReference type="PRINTS" id="PR00344">
    <property type="entry name" value="BCTRLSENSOR"/>
</dbReference>
<evidence type="ECO:0000313" key="13">
    <source>
        <dbReference type="EMBL" id="BCS88063.1"/>
    </source>
</evidence>
<dbReference type="NCBIfam" id="TIGR00229">
    <property type="entry name" value="sensory_box"/>
    <property type="match status" value="1"/>
</dbReference>
<evidence type="ECO:0000256" key="2">
    <source>
        <dbReference type="ARBA" id="ARBA00012438"/>
    </source>
</evidence>
<proteinExistence type="predicted"/>
<dbReference type="PROSITE" id="PS50112">
    <property type="entry name" value="PAS"/>
    <property type="match status" value="1"/>
</dbReference>
<dbReference type="InterPro" id="IPR005467">
    <property type="entry name" value="His_kinase_dom"/>
</dbReference>
<dbReference type="InterPro" id="IPR011006">
    <property type="entry name" value="CheY-like_superfamily"/>
</dbReference>
<sequence>MEKNVGIPIRLLIIEDSEDDALLTLRQLRKGGYDPVYRIVETPAALENALLEETWDIVLSDFHMPSFDGREALRIVRERGLDVPFVIISGVLVEEDAVEILKSGASDYVRKGNWSRLIPAIGRELREARGRREQQRAEEQEAEAQERYRNLFESAVEGIFQSTPAGRFVTANPAMAVLAGYDSPQELINSVRNISNELYVHSESRDMMLEILEAHGMVSGFEVEVYRKDGSRTWIVINSRGLFDDSGKLELIEGFVVDISKRKRAEAELANMNQQLEQLVADRTSELEQKALELEQANRRLQEVDQNKTAFLSSVSHELRTPLTSVLGFAKLIHRDFCKVFLPTSGVDEKMNRMGDRICDNLDIIVNEGERLTRLVNDFLDLVRIEAGRMNWDDQRVSPTRILKGAADAVNGLFVETPGLDLVFDVPEDLPDMTIDPDRMTQVIINLLNNAVKFTHKGHVALRAAPDTESDAIQIQIEDTGVGIPVDDIAKVFSKFHQVKGQEGKDIGTHGSGLGLSISQQIVEHYGGTIRVQSEVGQGSTFFLTLPLNRE</sequence>
<dbReference type="InterPro" id="IPR001610">
    <property type="entry name" value="PAC"/>
</dbReference>
<dbReference type="Gene3D" id="3.40.50.2300">
    <property type="match status" value="1"/>
</dbReference>
<dbReference type="EC" id="2.7.13.3" evidence="2"/>
<dbReference type="SMART" id="SM00091">
    <property type="entry name" value="PAS"/>
    <property type="match status" value="1"/>
</dbReference>
<protein>
    <recommendedName>
        <fullName evidence="2">histidine kinase</fullName>
        <ecNumber evidence="2">2.7.13.3</ecNumber>
    </recommendedName>
</protein>
<dbReference type="SUPFAM" id="SSF55785">
    <property type="entry name" value="PYP-like sensor domain (PAS domain)"/>
    <property type="match status" value="1"/>
</dbReference>
<dbReference type="Gene3D" id="1.10.287.130">
    <property type="match status" value="1"/>
</dbReference>
<dbReference type="InterPro" id="IPR004358">
    <property type="entry name" value="Sig_transdc_His_kin-like_C"/>
</dbReference>
<dbReference type="Pfam" id="PF02518">
    <property type="entry name" value="HATPase_c"/>
    <property type="match status" value="1"/>
</dbReference>
<evidence type="ECO:0000313" key="14">
    <source>
        <dbReference type="Proteomes" id="UP001053296"/>
    </source>
</evidence>
<dbReference type="InterPro" id="IPR003594">
    <property type="entry name" value="HATPase_dom"/>
</dbReference>
<evidence type="ECO:0000256" key="7">
    <source>
        <dbReference type="PROSITE-ProRule" id="PRU00169"/>
    </source>
</evidence>
<keyword evidence="4" id="KW-0808">Transferase</keyword>
<dbReference type="Proteomes" id="UP001053296">
    <property type="component" value="Chromosome"/>
</dbReference>
<dbReference type="SMART" id="SM00448">
    <property type="entry name" value="REC"/>
    <property type="match status" value="1"/>
</dbReference>